<reference evidence="3 4" key="1">
    <citation type="submission" date="2018-04" db="EMBL/GenBank/DDBJ databases">
        <authorList>
            <person name="Zhang X."/>
            <person name="Yuan J."/>
            <person name="Li F."/>
            <person name="Xiang J."/>
        </authorList>
    </citation>
    <scope>NUCLEOTIDE SEQUENCE [LARGE SCALE GENOMIC DNA]</scope>
    <source>
        <tissue evidence="3">Muscle</tissue>
    </source>
</reference>
<name>A0A423SSI2_PENVA</name>
<feature type="chain" id="PRO_5019128266" evidence="2">
    <location>
        <begin position="17"/>
        <end position="107"/>
    </location>
</feature>
<gene>
    <name evidence="3" type="ORF">C7M84_014769</name>
</gene>
<dbReference type="InterPro" id="IPR000618">
    <property type="entry name" value="Insect_cuticle"/>
</dbReference>
<evidence type="ECO:0000313" key="3">
    <source>
        <dbReference type="EMBL" id="ROT67163.1"/>
    </source>
</evidence>
<dbReference type="EMBL" id="QCYY01002840">
    <property type="protein sequence ID" value="ROT67163.1"/>
    <property type="molecule type" value="Genomic_DNA"/>
</dbReference>
<evidence type="ECO:0000256" key="2">
    <source>
        <dbReference type="SAM" id="SignalP"/>
    </source>
</evidence>
<accession>A0A423SSI2</accession>
<proteinExistence type="predicted"/>
<protein>
    <submittedName>
        <fullName evidence="3">Cuticular protein RR-1 motif 55</fullName>
    </submittedName>
</protein>
<comment type="caution">
    <text evidence="3">The sequence shown here is derived from an EMBL/GenBank/DDBJ whole genome shotgun (WGS) entry which is preliminary data.</text>
</comment>
<feature type="signal peptide" evidence="2">
    <location>
        <begin position="1"/>
        <end position="16"/>
    </location>
</feature>
<evidence type="ECO:0000256" key="1">
    <source>
        <dbReference type="PROSITE-ProRule" id="PRU00497"/>
    </source>
</evidence>
<keyword evidence="2" id="KW-0732">Signal</keyword>
<keyword evidence="4" id="KW-1185">Reference proteome</keyword>
<dbReference type="AlphaFoldDB" id="A0A423SSI2"/>
<reference evidence="3 4" key="2">
    <citation type="submission" date="2019-01" db="EMBL/GenBank/DDBJ databases">
        <title>The decoding of complex shrimp genome reveals the adaptation for benthos swimmer, frequently molting mechanism and breeding impact on genome.</title>
        <authorList>
            <person name="Sun Y."/>
            <person name="Gao Y."/>
            <person name="Yu Y."/>
        </authorList>
    </citation>
    <scope>NUCLEOTIDE SEQUENCE [LARGE SCALE GENOMIC DNA]</scope>
    <source>
        <tissue evidence="3">Muscle</tissue>
    </source>
</reference>
<dbReference type="Proteomes" id="UP000283509">
    <property type="component" value="Unassembled WGS sequence"/>
</dbReference>
<evidence type="ECO:0000313" key="4">
    <source>
        <dbReference type="Proteomes" id="UP000283509"/>
    </source>
</evidence>
<dbReference type="PROSITE" id="PS51155">
    <property type="entry name" value="CHIT_BIND_RR_2"/>
    <property type="match status" value="1"/>
</dbReference>
<dbReference type="GO" id="GO:0042302">
    <property type="term" value="F:structural constituent of cuticle"/>
    <property type="evidence" value="ECO:0007669"/>
    <property type="project" value="UniProtKB-UniRule"/>
</dbReference>
<organism evidence="3 4">
    <name type="scientific">Penaeus vannamei</name>
    <name type="common">Whiteleg shrimp</name>
    <name type="synonym">Litopenaeus vannamei</name>
    <dbReference type="NCBI Taxonomy" id="6689"/>
    <lineage>
        <taxon>Eukaryota</taxon>
        <taxon>Metazoa</taxon>
        <taxon>Ecdysozoa</taxon>
        <taxon>Arthropoda</taxon>
        <taxon>Crustacea</taxon>
        <taxon>Multicrustacea</taxon>
        <taxon>Malacostraca</taxon>
        <taxon>Eumalacostraca</taxon>
        <taxon>Eucarida</taxon>
        <taxon>Decapoda</taxon>
        <taxon>Dendrobranchiata</taxon>
        <taxon>Penaeoidea</taxon>
        <taxon>Penaeidae</taxon>
        <taxon>Penaeus</taxon>
    </lineage>
</organism>
<dbReference type="OrthoDB" id="6333533at2759"/>
<sequence>MKVAIALLLTAACVVASPAKLSGHAHGHAQPPQPIIPYNFGYEVADVATNNFQNRAEIKTPNGDVFGSYSWLMPTNEILTLSYNVTGNLGFQYSINITPVGGAATTA</sequence>
<keyword evidence="1" id="KW-0193">Cuticle</keyword>
<dbReference type="Pfam" id="PF00379">
    <property type="entry name" value="Chitin_bind_4"/>
    <property type="match status" value="1"/>
</dbReference>